<reference evidence="5" key="1">
    <citation type="journal article" date="2014" name="Int. J. Syst. Evol. Microbiol.">
        <title>Complete genome sequence of Corynebacterium casei LMG S-19264T (=DSM 44701T), isolated from a smear-ripened cheese.</title>
        <authorList>
            <consortium name="US DOE Joint Genome Institute (JGI-PGF)"/>
            <person name="Walter F."/>
            <person name="Albersmeier A."/>
            <person name="Kalinowski J."/>
            <person name="Ruckert C."/>
        </authorList>
    </citation>
    <scope>NUCLEOTIDE SEQUENCE</scope>
    <source>
        <strain evidence="5">KCTC 42097</strain>
    </source>
</reference>
<name>A0A8J3DKC7_9HYPH</name>
<gene>
    <name evidence="5" type="ORF">GCM10010136_00250</name>
</gene>
<evidence type="ECO:0000313" key="5">
    <source>
        <dbReference type="EMBL" id="GHC60311.1"/>
    </source>
</evidence>
<evidence type="ECO:0000256" key="4">
    <source>
        <dbReference type="SAM" id="Phobius"/>
    </source>
</evidence>
<keyword evidence="4" id="KW-0812">Transmembrane</keyword>
<dbReference type="SUPFAM" id="SSF52833">
    <property type="entry name" value="Thioredoxin-like"/>
    <property type="match status" value="1"/>
</dbReference>
<dbReference type="Gene3D" id="3.40.30.10">
    <property type="entry name" value="Glutaredoxin"/>
    <property type="match status" value="1"/>
</dbReference>
<reference evidence="5" key="2">
    <citation type="submission" date="2020-09" db="EMBL/GenBank/DDBJ databases">
        <authorList>
            <person name="Sun Q."/>
            <person name="Kim S."/>
        </authorList>
    </citation>
    <scope>NUCLEOTIDE SEQUENCE</scope>
    <source>
        <strain evidence="5">KCTC 42097</strain>
    </source>
</reference>
<protein>
    <submittedName>
        <fullName evidence="5">Electron transporter SCO1/SenC</fullName>
    </submittedName>
</protein>
<comment type="similarity">
    <text evidence="1">Belongs to the SCO1/2 family.</text>
</comment>
<feature type="binding site" evidence="2">
    <location>
        <position position="84"/>
    </location>
    <ligand>
        <name>Cu cation</name>
        <dbReference type="ChEBI" id="CHEBI:23378"/>
    </ligand>
</feature>
<dbReference type="Pfam" id="PF02630">
    <property type="entry name" value="SCO1-SenC"/>
    <property type="match status" value="1"/>
</dbReference>
<keyword evidence="6" id="KW-1185">Reference proteome</keyword>
<dbReference type="CDD" id="cd02968">
    <property type="entry name" value="SCO"/>
    <property type="match status" value="1"/>
</dbReference>
<evidence type="ECO:0000256" key="3">
    <source>
        <dbReference type="PIRSR" id="PIRSR603782-2"/>
    </source>
</evidence>
<feature type="disulfide bond" description="Redox-active" evidence="3">
    <location>
        <begin position="84"/>
        <end position="88"/>
    </location>
</feature>
<comment type="caution">
    <text evidence="5">The sequence shown here is derived from an EMBL/GenBank/DDBJ whole genome shotgun (WGS) entry which is preliminary data.</text>
</comment>
<dbReference type="EMBL" id="BMZO01000001">
    <property type="protein sequence ID" value="GHC60311.1"/>
    <property type="molecule type" value="Genomic_DNA"/>
</dbReference>
<feature type="transmembrane region" description="Helical" evidence="4">
    <location>
        <begin position="20"/>
        <end position="43"/>
    </location>
</feature>
<keyword evidence="2" id="KW-0479">Metal-binding</keyword>
<dbReference type="GO" id="GO:0046872">
    <property type="term" value="F:metal ion binding"/>
    <property type="evidence" value="ECO:0007669"/>
    <property type="project" value="UniProtKB-KW"/>
</dbReference>
<organism evidence="5 6">
    <name type="scientific">Limoniibacter endophyticus</name>
    <dbReference type="NCBI Taxonomy" id="1565040"/>
    <lineage>
        <taxon>Bacteria</taxon>
        <taxon>Pseudomonadati</taxon>
        <taxon>Pseudomonadota</taxon>
        <taxon>Alphaproteobacteria</taxon>
        <taxon>Hyphomicrobiales</taxon>
        <taxon>Bartonellaceae</taxon>
        <taxon>Limoniibacter</taxon>
    </lineage>
</organism>
<dbReference type="InterPro" id="IPR003782">
    <property type="entry name" value="SCO1/SenC"/>
</dbReference>
<accession>A0A8J3DKC7</accession>
<feature type="binding site" evidence="2">
    <location>
        <position position="172"/>
    </location>
    <ligand>
        <name>Cu cation</name>
        <dbReference type="ChEBI" id="CHEBI:23378"/>
    </ligand>
</feature>
<dbReference type="PANTHER" id="PTHR12151">
    <property type="entry name" value="ELECTRON TRANSPORT PROTIN SCO1/SENC FAMILY MEMBER"/>
    <property type="match status" value="1"/>
</dbReference>
<feature type="binding site" evidence="2">
    <location>
        <position position="88"/>
    </location>
    <ligand>
        <name>Cu cation</name>
        <dbReference type="ChEBI" id="CHEBI:23378"/>
    </ligand>
</feature>
<keyword evidence="3" id="KW-1015">Disulfide bond</keyword>
<evidence type="ECO:0000313" key="6">
    <source>
        <dbReference type="Proteomes" id="UP000641137"/>
    </source>
</evidence>
<sequence>MAAYQKSDLFSDKNRNNPHMGFAAIVGSFLAAFTIAVLAWLFFNLPSHERFDSAFHLVDDEGRPFTEENLKGAPAIMSFGYTRCPEVCPTTLYEMAGWMEALGEDGSNLNAYFFTVDPERDDVKTVNAYANAFSDRITGVTGELPEMRKMIDGWKLYARKVPNGNGGYSMAHSMDVLLVGSDGRLKGLIPYGTSNDVAVQKVRQLLVDGERRSEG</sequence>
<dbReference type="AlphaFoldDB" id="A0A8J3DKC7"/>
<keyword evidence="4" id="KW-0472">Membrane</keyword>
<evidence type="ECO:0000256" key="2">
    <source>
        <dbReference type="PIRSR" id="PIRSR603782-1"/>
    </source>
</evidence>
<dbReference type="InterPro" id="IPR036249">
    <property type="entry name" value="Thioredoxin-like_sf"/>
</dbReference>
<dbReference type="Proteomes" id="UP000641137">
    <property type="component" value="Unassembled WGS sequence"/>
</dbReference>
<proteinExistence type="inferred from homology"/>
<keyword evidence="4" id="KW-1133">Transmembrane helix</keyword>
<dbReference type="RefSeq" id="WP_244636547.1">
    <property type="nucleotide sequence ID" value="NZ_BMZO01000001.1"/>
</dbReference>
<evidence type="ECO:0000256" key="1">
    <source>
        <dbReference type="ARBA" id="ARBA00010996"/>
    </source>
</evidence>
<dbReference type="PANTHER" id="PTHR12151:SF25">
    <property type="entry name" value="LINALOOL DEHYDRATASE_ISOMERASE DOMAIN-CONTAINING PROTEIN"/>
    <property type="match status" value="1"/>
</dbReference>
<keyword evidence="2" id="KW-0186">Copper</keyword>